<accession>A0A0H5BGA2</accession>
<proteinExistence type="evidence at transcript level"/>
<dbReference type="GO" id="GO:0005794">
    <property type="term" value="C:Golgi apparatus"/>
    <property type="evidence" value="ECO:0007669"/>
    <property type="project" value="EnsemblPlants"/>
</dbReference>
<dbReference type="PANTHER" id="PTHR15959:SF0">
    <property type="entry name" value="SYNTAXIN-18"/>
    <property type="match status" value="1"/>
</dbReference>
<dbReference type="Pfam" id="PF10496">
    <property type="entry name" value="Syntaxin-18_N"/>
    <property type="match status" value="1"/>
</dbReference>
<name>A0A0H5BGA2_MARPO</name>
<keyword evidence="3" id="KW-0813">Transport</keyword>
<dbReference type="Gramene" id="Mp3g23060.1">
    <property type="protein sequence ID" value="Mp3g23060.1.cds"/>
    <property type="gene ID" value="Mp3g23060"/>
</dbReference>
<dbReference type="OMA" id="FVFQCRE"/>
<dbReference type="PANTHER" id="PTHR15959">
    <property type="entry name" value="SYNTAXIN-18"/>
    <property type="match status" value="1"/>
</dbReference>
<feature type="region of interest" description="Disordered" evidence="9">
    <location>
        <begin position="172"/>
        <end position="201"/>
    </location>
</feature>
<evidence type="ECO:0000256" key="1">
    <source>
        <dbReference type="ARBA" id="ARBA00004211"/>
    </source>
</evidence>
<evidence type="ECO:0000256" key="4">
    <source>
        <dbReference type="ARBA" id="ARBA00022692"/>
    </source>
</evidence>
<protein>
    <submittedName>
        <fullName evidence="12">Syntaxin of plant 8</fullName>
    </submittedName>
</protein>
<dbReference type="GO" id="GO:0031201">
    <property type="term" value="C:SNARE complex"/>
    <property type="evidence" value="ECO:0000318"/>
    <property type="project" value="GO_Central"/>
</dbReference>
<dbReference type="InterPro" id="IPR010989">
    <property type="entry name" value="SNARE"/>
</dbReference>
<dbReference type="OrthoDB" id="342981at2759"/>
<keyword evidence="7" id="KW-0175">Coiled coil</keyword>
<feature type="compositionally biased region" description="Polar residues" evidence="9">
    <location>
        <begin position="181"/>
        <end position="201"/>
    </location>
</feature>
<evidence type="ECO:0000313" key="13">
    <source>
        <dbReference type="EMBL" id="PTQ43577.1"/>
    </source>
</evidence>
<dbReference type="GO" id="GO:0005783">
    <property type="term" value="C:endoplasmic reticulum"/>
    <property type="evidence" value="ECO:0000318"/>
    <property type="project" value="GO_Central"/>
</dbReference>
<evidence type="ECO:0000256" key="9">
    <source>
        <dbReference type="SAM" id="MobiDB-lite"/>
    </source>
</evidence>
<keyword evidence="6 10" id="KW-1133">Transmembrane helix</keyword>
<reference evidence="14" key="2">
    <citation type="journal article" date="2017" name="Cell">
        <title>Insights into land plant evolution garnered from the Marchantia polymorpha genome.</title>
        <authorList>
            <person name="Bowman J.L."/>
            <person name="Kohchi T."/>
            <person name="Yamato K.T."/>
            <person name="Jenkins J."/>
            <person name="Shu S."/>
            <person name="Ishizaki K."/>
            <person name="Yamaoka S."/>
            <person name="Nishihama R."/>
            <person name="Nakamura Y."/>
            <person name="Berger F."/>
            <person name="Adam C."/>
            <person name="Aki S.S."/>
            <person name="Althoff F."/>
            <person name="Araki T."/>
            <person name="Arteaga-Vazquez M.A."/>
            <person name="Balasubrmanian S."/>
            <person name="Barry K."/>
            <person name="Bauer D."/>
            <person name="Boehm C.R."/>
            <person name="Briginshaw L."/>
            <person name="Caballero-Perez J."/>
            <person name="Catarino B."/>
            <person name="Chen F."/>
            <person name="Chiyoda S."/>
            <person name="Chovatia M."/>
            <person name="Davies K.M."/>
            <person name="Delmans M."/>
            <person name="Demura T."/>
            <person name="Dierschke T."/>
            <person name="Dolan L."/>
            <person name="Dorantes-Acosta A.E."/>
            <person name="Eklund D.M."/>
            <person name="Florent S.N."/>
            <person name="Flores-Sandoval E."/>
            <person name="Fujiyama A."/>
            <person name="Fukuzawa H."/>
            <person name="Galik B."/>
            <person name="Grimanelli D."/>
            <person name="Grimwood J."/>
            <person name="Grossniklaus U."/>
            <person name="Hamada T."/>
            <person name="Haseloff J."/>
            <person name="Hetherington A.J."/>
            <person name="Higo A."/>
            <person name="Hirakawa Y."/>
            <person name="Hundley H.N."/>
            <person name="Ikeda Y."/>
            <person name="Inoue K."/>
            <person name="Inoue S.I."/>
            <person name="Ishida S."/>
            <person name="Jia Q."/>
            <person name="Kakita M."/>
            <person name="Kanazawa T."/>
            <person name="Kawai Y."/>
            <person name="Kawashima T."/>
            <person name="Kennedy M."/>
            <person name="Kinose K."/>
            <person name="Kinoshita T."/>
            <person name="Kohara Y."/>
            <person name="Koide E."/>
            <person name="Komatsu K."/>
            <person name="Kopischke S."/>
            <person name="Kubo M."/>
            <person name="Kyozuka J."/>
            <person name="Lagercrantz U."/>
            <person name="Lin S.S."/>
            <person name="Lindquist E."/>
            <person name="Lipzen A.M."/>
            <person name="Lu C.W."/>
            <person name="De Luna E."/>
            <person name="Martienssen R.A."/>
            <person name="Minamino N."/>
            <person name="Mizutani M."/>
            <person name="Mizutani M."/>
            <person name="Mochizuki N."/>
            <person name="Monte I."/>
            <person name="Mosher R."/>
            <person name="Nagasaki H."/>
            <person name="Nakagami H."/>
            <person name="Naramoto S."/>
            <person name="Nishitani K."/>
            <person name="Ohtani M."/>
            <person name="Okamoto T."/>
            <person name="Okumura M."/>
            <person name="Phillips J."/>
            <person name="Pollak B."/>
            <person name="Reinders A."/>
            <person name="Rovekamp M."/>
            <person name="Sano R."/>
            <person name="Sawa S."/>
            <person name="Schmid M.W."/>
            <person name="Shirakawa M."/>
            <person name="Solano R."/>
            <person name="Spunde A."/>
            <person name="Suetsugu N."/>
            <person name="Sugano S."/>
            <person name="Sugiyama A."/>
            <person name="Sun R."/>
            <person name="Suzuki Y."/>
            <person name="Takenaka M."/>
            <person name="Takezawa D."/>
            <person name="Tomogane H."/>
            <person name="Tsuzuki M."/>
            <person name="Ueda T."/>
            <person name="Umeda M."/>
            <person name="Ward J.M."/>
            <person name="Watanabe Y."/>
            <person name="Yazaki K."/>
            <person name="Yokoyama R."/>
            <person name="Yoshitake Y."/>
            <person name="Yotsui I."/>
            <person name="Zachgo S."/>
            <person name="Schmutz J."/>
        </authorList>
    </citation>
    <scope>NUCLEOTIDE SEQUENCE [LARGE SCALE GENOMIC DNA]</scope>
    <source>
        <strain evidence="14">Tak-1</strain>
    </source>
</reference>
<comment type="similarity">
    <text evidence="2">Belongs to the syntaxin family.</text>
</comment>
<evidence type="ECO:0000256" key="10">
    <source>
        <dbReference type="SAM" id="Phobius"/>
    </source>
</evidence>
<dbReference type="GO" id="GO:0015031">
    <property type="term" value="P:protein transport"/>
    <property type="evidence" value="ECO:0007669"/>
    <property type="project" value="UniProtKB-KW"/>
</dbReference>
<evidence type="ECO:0000256" key="8">
    <source>
        <dbReference type="ARBA" id="ARBA00023136"/>
    </source>
</evidence>
<evidence type="ECO:0000313" key="12">
    <source>
        <dbReference type="EMBL" id="BAS01238.1"/>
    </source>
</evidence>
<dbReference type="Gene3D" id="1.20.5.110">
    <property type="match status" value="1"/>
</dbReference>
<dbReference type="EMBL" id="KZ772696">
    <property type="protein sequence ID" value="PTQ43577.1"/>
    <property type="molecule type" value="Genomic_DNA"/>
</dbReference>
<evidence type="ECO:0000313" key="14">
    <source>
        <dbReference type="Proteomes" id="UP000244005"/>
    </source>
</evidence>
<feature type="transmembrane region" description="Helical" evidence="10">
    <location>
        <begin position="293"/>
        <end position="312"/>
    </location>
</feature>
<feature type="domain" description="SNARE-complex protein Syntaxin-18 N-terminal" evidence="11">
    <location>
        <begin position="6"/>
        <end position="86"/>
    </location>
</feature>
<keyword evidence="14" id="KW-1185">Reference proteome</keyword>
<evidence type="ECO:0000256" key="7">
    <source>
        <dbReference type="ARBA" id="ARBA00023054"/>
    </source>
</evidence>
<dbReference type="AlphaFoldDB" id="A0A0H5BGA2"/>
<dbReference type="InterPro" id="IPR019529">
    <property type="entry name" value="Syntaxin-18_N"/>
</dbReference>
<reference evidence="13" key="3">
    <citation type="submission" date="2017-12" db="EMBL/GenBank/DDBJ databases">
        <title>WGS assembly of Marchantia polymorpha.</title>
        <authorList>
            <person name="Bowman J.L."/>
            <person name="Kohchi T."/>
            <person name="Yamato K.T."/>
            <person name="Jenkins J."/>
            <person name="Shu S."/>
            <person name="Ishizaki K."/>
            <person name="Yamaoka S."/>
            <person name="Nishihama R."/>
            <person name="Nakamura Y."/>
            <person name="Berger F."/>
            <person name="Adam C."/>
            <person name="Aki S.S."/>
            <person name="Althoff F."/>
            <person name="Araki T."/>
            <person name="Arteaga-Vazquez M.A."/>
            <person name="Balasubrmanian S."/>
            <person name="Bauer D."/>
            <person name="Boehm C.R."/>
            <person name="Briginshaw L."/>
            <person name="Caballero-Perez J."/>
            <person name="Catarino B."/>
            <person name="Chen F."/>
            <person name="Chiyoda S."/>
            <person name="Chovatia M."/>
            <person name="Davies K.M."/>
            <person name="Delmans M."/>
            <person name="Demura T."/>
            <person name="Dierschke T."/>
            <person name="Dolan L."/>
            <person name="Dorantes-Acosta A.E."/>
            <person name="Eklund D.M."/>
            <person name="Florent S.N."/>
            <person name="Flores-Sandoval E."/>
            <person name="Fujiyama A."/>
            <person name="Fukuzawa H."/>
            <person name="Galik B."/>
            <person name="Grimanelli D."/>
            <person name="Grimwood J."/>
            <person name="Grossniklaus U."/>
            <person name="Hamada T."/>
            <person name="Haseloff J."/>
            <person name="Hetherington A.J."/>
            <person name="Higo A."/>
            <person name="Hirakawa Y."/>
            <person name="Hundley H.N."/>
            <person name="Ikeda Y."/>
            <person name="Inoue K."/>
            <person name="Inoue S."/>
            <person name="Ishida S."/>
            <person name="Jia Q."/>
            <person name="Kakita M."/>
            <person name="Kanazawa T."/>
            <person name="Kawai Y."/>
            <person name="Kawashima T."/>
            <person name="Kennedy M."/>
            <person name="Kinose K."/>
            <person name="Kinoshita T."/>
            <person name="Kohara Y."/>
            <person name="Koide E."/>
            <person name="Komatsu K."/>
            <person name="Kopischke S."/>
            <person name="Kubo M."/>
            <person name="Kyozuka J."/>
            <person name="Lagercrantz U."/>
            <person name="Lin S.S."/>
            <person name="Lindquist E."/>
            <person name="Lipzen A.M."/>
            <person name="Lu C."/>
            <person name="Luna E.D."/>
            <person name="Martienssen R.A."/>
            <person name="Minamino N."/>
            <person name="Mizutani M."/>
            <person name="Mizutani M."/>
            <person name="Mochizuki N."/>
            <person name="Monte I."/>
            <person name="Mosher R."/>
            <person name="Nagasaki H."/>
            <person name="Nakagami H."/>
            <person name="Naramoto S."/>
            <person name="Nishitani K."/>
            <person name="Ohtani M."/>
            <person name="Okamoto T."/>
            <person name="Okumura M."/>
            <person name="Phillips J."/>
            <person name="Pollak B."/>
            <person name="Reinders A."/>
            <person name="Roevekamp M."/>
            <person name="Sano R."/>
            <person name="Sawa S."/>
            <person name="Schmid M.W."/>
            <person name="Shirakawa M."/>
            <person name="Solano R."/>
            <person name="Spunde A."/>
            <person name="Suetsugu N."/>
            <person name="Sugano S."/>
            <person name="Sugiyama A."/>
            <person name="Sun R."/>
            <person name="Suzuki Y."/>
            <person name="Takenaka M."/>
            <person name="Takezawa D."/>
            <person name="Tomogane H."/>
            <person name="Tsuzuki M."/>
            <person name="Ueda T."/>
            <person name="Umeda M."/>
            <person name="Ward J.M."/>
            <person name="Watanabe Y."/>
            <person name="Yazaki K."/>
            <person name="Yokoyama R."/>
            <person name="Yoshitake Y."/>
            <person name="Yotsui I."/>
            <person name="Zachgo S."/>
            <person name="Schmutz J."/>
        </authorList>
    </citation>
    <scope>NUCLEOTIDE SEQUENCE [LARGE SCALE GENOMIC DNA]</scope>
    <source>
        <strain evidence="13">Tak-1</strain>
    </source>
</reference>
<dbReference type="GO" id="GO:0006890">
    <property type="term" value="P:retrograde vesicle-mediated transport, Golgi to endoplasmic reticulum"/>
    <property type="evidence" value="ECO:0000318"/>
    <property type="project" value="GO_Central"/>
</dbReference>
<keyword evidence="4 10" id="KW-0812">Transmembrane</keyword>
<evidence type="ECO:0000256" key="2">
    <source>
        <dbReference type="ARBA" id="ARBA00009063"/>
    </source>
</evidence>
<keyword evidence="8 10" id="KW-0472">Membrane</keyword>
<reference evidence="12" key="1">
    <citation type="submission" date="2015-01" db="EMBL/GenBank/DDBJ databases">
        <title>SNARE Molecules in Marchantia polymorpha: Unique and Conserved Features in Membrane Fusion Machineries.</title>
        <authorList>
            <person name="Kanazawa T."/>
            <person name="Era A."/>
            <person name="Kohchi T."/>
            <person name="Ueda T."/>
        </authorList>
    </citation>
    <scope>NUCLEOTIDE SEQUENCE</scope>
</reference>
<sequence>MATAKDVTDKFREAVRSAAANEGFDEEKLANVSAALIMRKALPRSEFTSTAMDILGNIRSMHTFIMTHGKDYSDRYRSTEKDRDVIEHEVNMFVKACKKRIDHLKDTIGAEEKKTGRSGWLSGLTKNGLSRDLNAHQHGMVLILSEHLHAVTAQFDQLRAGRYQEAIEKRMPKRRRGLQGLNETQTGSDPASQDWSSTKQVNARPEAYQAQEQLDVETRMLQVELTNLMDTVQETERKMLEVSALNHLFSTHVLHQAQQIEKLYHQALDATSNIETGNKELKKAIRRSSSSRLYILLVMIVLTLSLLFLDWYQ</sequence>
<evidence type="ECO:0000256" key="5">
    <source>
        <dbReference type="ARBA" id="ARBA00022927"/>
    </source>
</evidence>
<evidence type="ECO:0000259" key="11">
    <source>
        <dbReference type="Pfam" id="PF10496"/>
    </source>
</evidence>
<organism evidence="12">
    <name type="scientific">Marchantia polymorpha</name>
    <name type="common">Common liverwort</name>
    <name type="synonym">Marchantia aquatica</name>
    <dbReference type="NCBI Taxonomy" id="3197"/>
    <lineage>
        <taxon>Eukaryota</taxon>
        <taxon>Viridiplantae</taxon>
        <taxon>Streptophyta</taxon>
        <taxon>Embryophyta</taxon>
        <taxon>Marchantiophyta</taxon>
        <taxon>Marchantiopsida</taxon>
        <taxon>Marchantiidae</taxon>
        <taxon>Marchantiales</taxon>
        <taxon>Marchantiaceae</taxon>
        <taxon>Marchantia</taxon>
    </lineage>
</organism>
<dbReference type="Proteomes" id="UP000244005">
    <property type="component" value="Unassembled WGS sequence"/>
</dbReference>
<evidence type="ECO:0000256" key="3">
    <source>
        <dbReference type="ARBA" id="ARBA00022448"/>
    </source>
</evidence>
<dbReference type="SUPFAM" id="SSF47661">
    <property type="entry name" value="t-snare proteins"/>
    <property type="match status" value="1"/>
</dbReference>
<gene>
    <name evidence="12" type="primary">MpSYP8</name>
    <name evidence="13" type="ORF">MARPO_0024s0083</name>
</gene>
<comment type="subcellular location">
    <subcellularLocation>
        <location evidence="1">Membrane</location>
        <topology evidence="1">Single-pass type IV membrane protein</topology>
    </subcellularLocation>
</comment>
<dbReference type="EMBL" id="LC018446">
    <property type="protein sequence ID" value="BAS01238.1"/>
    <property type="molecule type" value="mRNA"/>
</dbReference>
<keyword evidence="5" id="KW-0653">Protein transport</keyword>
<evidence type="ECO:0000256" key="6">
    <source>
        <dbReference type="ARBA" id="ARBA00022989"/>
    </source>
</evidence>